<dbReference type="InterPro" id="IPR004294">
    <property type="entry name" value="Carotenoid_Oase"/>
</dbReference>
<keyword evidence="2 6" id="KW-0479">Metal-binding</keyword>
<sequence>MAGLSCASSPSRAPMSPAGAGSLLDHVHNAIDLGSGRALSDNANISVLPLGDGGVLCLTEATKGSVLVDLETIGKFRYADRLWALLQSTHPVVTGTEPLSLLPDMFGHGHRVVRMAAGSNERKVAFGSETRWDIPLRMSLTLNQTLPKVIGRVRCWGGLTPGWVHSFAVTENCVVVPEMPLRYSVAGVLMSELTPLYIFDWLPESGSYMHVICRHTGKAVASVEVPPFMTLHLINAYEEKGEDGDKTHAIIADCCEYYADPSIIKEFELHRLRSPGIYSDALPDARVARFRIPLDETAFGELETVLDPEVHGRGVQLSSINLAYQGKQHRYVYACGAQRPCSFFNSLTKIDLVEKGAKMWHEVGSVPSEPLFVARPGGTAEDDGVVISIVSTMEGEGYALLLDGMTFQEIARVRFPYGLPFGFHGCWIPEKI</sequence>
<dbReference type="Proteomes" id="UP000604825">
    <property type="component" value="Unassembled WGS sequence"/>
</dbReference>
<dbReference type="EMBL" id="CAJGYO010000005">
    <property type="protein sequence ID" value="CAD6227852.1"/>
    <property type="molecule type" value="Genomic_DNA"/>
</dbReference>
<comment type="caution">
    <text evidence="7">The sequence shown here is derived from an EMBL/GenBank/DDBJ whole genome shotgun (WGS) entry which is preliminary data.</text>
</comment>
<dbReference type="AlphaFoldDB" id="A0A811NPP9"/>
<keyword evidence="4" id="KW-0223">Dioxygenase</keyword>
<evidence type="ECO:0000256" key="4">
    <source>
        <dbReference type="ARBA" id="ARBA00022964"/>
    </source>
</evidence>
<proteinExistence type="inferred from homology"/>
<organism evidence="7 8">
    <name type="scientific">Miscanthus lutarioriparius</name>
    <dbReference type="NCBI Taxonomy" id="422564"/>
    <lineage>
        <taxon>Eukaryota</taxon>
        <taxon>Viridiplantae</taxon>
        <taxon>Streptophyta</taxon>
        <taxon>Embryophyta</taxon>
        <taxon>Tracheophyta</taxon>
        <taxon>Spermatophyta</taxon>
        <taxon>Magnoliopsida</taxon>
        <taxon>Liliopsida</taxon>
        <taxon>Poales</taxon>
        <taxon>Poaceae</taxon>
        <taxon>PACMAD clade</taxon>
        <taxon>Panicoideae</taxon>
        <taxon>Andropogonodae</taxon>
        <taxon>Andropogoneae</taxon>
        <taxon>Saccharinae</taxon>
        <taxon>Miscanthus</taxon>
    </lineage>
</organism>
<feature type="binding site" evidence="6">
    <location>
        <position position="90"/>
    </location>
    <ligand>
        <name>Fe cation</name>
        <dbReference type="ChEBI" id="CHEBI:24875"/>
        <note>catalytic</note>
    </ligand>
</feature>
<dbReference type="PANTHER" id="PTHR10543:SF102">
    <property type="entry name" value="CAROTENOID CLEAVAGE DIOXYGENASE 8"/>
    <property type="match status" value="1"/>
</dbReference>
<evidence type="ECO:0000256" key="2">
    <source>
        <dbReference type="ARBA" id="ARBA00022723"/>
    </source>
</evidence>
<keyword evidence="3" id="KW-0809">Transit peptide</keyword>
<feature type="binding site" evidence="6">
    <location>
        <position position="424"/>
    </location>
    <ligand>
        <name>Fe cation</name>
        <dbReference type="ChEBI" id="CHEBI:24875"/>
        <note>catalytic</note>
    </ligand>
</feature>
<reference evidence="7" key="1">
    <citation type="submission" date="2020-10" db="EMBL/GenBank/DDBJ databases">
        <authorList>
            <person name="Han B."/>
            <person name="Lu T."/>
            <person name="Zhao Q."/>
            <person name="Huang X."/>
            <person name="Zhao Y."/>
        </authorList>
    </citation>
    <scope>NUCLEOTIDE SEQUENCE</scope>
</reference>
<feature type="binding site" evidence="6">
    <location>
        <position position="232"/>
    </location>
    <ligand>
        <name>Fe cation</name>
        <dbReference type="ChEBI" id="CHEBI:24875"/>
        <note>catalytic</note>
    </ligand>
</feature>
<dbReference type="GO" id="GO:0046872">
    <property type="term" value="F:metal ion binding"/>
    <property type="evidence" value="ECO:0007669"/>
    <property type="project" value="UniProtKB-KW"/>
</dbReference>
<dbReference type="Pfam" id="PF03055">
    <property type="entry name" value="RPE65"/>
    <property type="match status" value="1"/>
</dbReference>
<dbReference type="GO" id="GO:0009507">
    <property type="term" value="C:chloroplast"/>
    <property type="evidence" value="ECO:0007669"/>
    <property type="project" value="TreeGrafter"/>
</dbReference>
<evidence type="ECO:0000313" key="8">
    <source>
        <dbReference type="Proteomes" id="UP000604825"/>
    </source>
</evidence>
<protein>
    <submittedName>
        <fullName evidence="7">Uncharacterized protein</fullName>
    </submittedName>
</protein>
<dbReference type="PANTHER" id="PTHR10543">
    <property type="entry name" value="BETA-CAROTENE DIOXYGENASE"/>
    <property type="match status" value="1"/>
</dbReference>
<keyword evidence="8" id="KW-1185">Reference proteome</keyword>
<comment type="cofactor">
    <cofactor evidence="6">
        <name>Fe(2+)</name>
        <dbReference type="ChEBI" id="CHEBI:29033"/>
    </cofactor>
    <text evidence="6">Binds 1 Fe(2+) ion per subunit.</text>
</comment>
<dbReference type="OrthoDB" id="407010at2759"/>
<evidence type="ECO:0000256" key="5">
    <source>
        <dbReference type="ARBA" id="ARBA00023004"/>
    </source>
</evidence>
<evidence type="ECO:0000313" key="7">
    <source>
        <dbReference type="EMBL" id="CAD6227852.1"/>
    </source>
</evidence>
<dbReference type="GO" id="GO:0016121">
    <property type="term" value="P:carotene catabolic process"/>
    <property type="evidence" value="ECO:0007669"/>
    <property type="project" value="TreeGrafter"/>
</dbReference>
<evidence type="ECO:0000256" key="1">
    <source>
        <dbReference type="ARBA" id="ARBA00006787"/>
    </source>
</evidence>
<gene>
    <name evidence="7" type="ORF">NCGR_LOCUS18794</name>
</gene>
<dbReference type="GO" id="GO:0010436">
    <property type="term" value="F:carotenoid dioxygenase activity"/>
    <property type="evidence" value="ECO:0007669"/>
    <property type="project" value="TreeGrafter"/>
</dbReference>
<evidence type="ECO:0000256" key="6">
    <source>
        <dbReference type="PIRSR" id="PIRSR604294-1"/>
    </source>
</evidence>
<accession>A0A811NPP9</accession>
<comment type="similarity">
    <text evidence="1">Belongs to the carotenoid oxygenase family.</text>
</comment>
<feature type="binding site" evidence="6">
    <location>
        <position position="165"/>
    </location>
    <ligand>
        <name>Fe cation</name>
        <dbReference type="ChEBI" id="CHEBI:24875"/>
        <note>catalytic</note>
    </ligand>
</feature>
<evidence type="ECO:0000256" key="3">
    <source>
        <dbReference type="ARBA" id="ARBA00022946"/>
    </source>
</evidence>
<keyword evidence="4" id="KW-0560">Oxidoreductase</keyword>
<keyword evidence="5 6" id="KW-0408">Iron</keyword>
<name>A0A811NPP9_9POAL</name>